<dbReference type="PANTHER" id="PTHR12001:SF69">
    <property type="entry name" value="ALL TRANS-POLYPRENYL-DIPHOSPHATE SYNTHASE PDSS1"/>
    <property type="match status" value="1"/>
</dbReference>
<dbReference type="EMBL" id="FOAA01000005">
    <property type="protein sequence ID" value="SEK83105.1"/>
    <property type="molecule type" value="Genomic_DNA"/>
</dbReference>
<proteinExistence type="inferred from homology"/>
<evidence type="ECO:0000256" key="3">
    <source>
        <dbReference type="ARBA" id="ARBA00022679"/>
    </source>
</evidence>
<evidence type="ECO:0000256" key="12">
    <source>
        <dbReference type="RuleBase" id="RU004466"/>
    </source>
</evidence>
<dbReference type="InterPro" id="IPR033749">
    <property type="entry name" value="Polyprenyl_synt_CS"/>
</dbReference>
<dbReference type="InterPro" id="IPR008949">
    <property type="entry name" value="Isoprenoid_synthase_dom_sf"/>
</dbReference>
<evidence type="ECO:0000256" key="9">
    <source>
        <dbReference type="ARBA" id="ARBA00072473"/>
    </source>
</evidence>
<dbReference type="EC" id="2.5.1.90" evidence="8"/>
<feature type="region of interest" description="Disordered" evidence="13">
    <location>
        <begin position="1"/>
        <end position="20"/>
    </location>
</feature>
<sequence length="344" mass="37744">MTLNHSIPSMPEAPSLSDQIPSMDLNQIRDLIADDMKAVDDCICRRLQSPVVLINQLGHYIISSGGKRLRPMLVLLSSGACGYRGTQHIELAAVIEFIHTATLLHDDVVDASEMRRGRETANARFGNEASVLVGDFLYSRSFEMMVEIGNMRIMEILSHTTSTVAEGEVMQLLNCHDADTTEERYMHVIQSKTAKLFDAAGRVGPVLAEQPEAVIQGLAAYGMHLGTAFQLIDDVLDYSGERDEMGKNMGDDLAEGKPTLPLIHAMRVGNEADAALVREAIEKGGRDYAERVLAAIQATDSIEYTRKMAEQEADNAIEALSVLPESPYRDAMASLARFSVGRVY</sequence>
<dbReference type="NCBIfam" id="NF008140">
    <property type="entry name" value="PRK10888.1"/>
    <property type="match status" value="1"/>
</dbReference>
<reference evidence="15" key="1">
    <citation type="submission" date="2016-10" db="EMBL/GenBank/DDBJ databases">
        <authorList>
            <person name="Varghese N."/>
            <person name="Submissions S."/>
        </authorList>
    </citation>
    <scope>NUCLEOTIDE SEQUENCE [LARGE SCALE GENOMIC DNA]</scope>
    <source>
        <strain evidence="15">DSM 241</strain>
    </source>
</reference>
<evidence type="ECO:0000256" key="6">
    <source>
        <dbReference type="ARBA" id="ARBA00051506"/>
    </source>
</evidence>
<evidence type="ECO:0000313" key="15">
    <source>
        <dbReference type="Proteomes" id="UP000199256"/>
    </source>
</evidence>
<evidence type="ECO:0000256" key="5">
    <source>
        <dbReference type="ARBA" id="ARBA00022842"/>
    </source>
</evidence>
<organism evidence="14 15">
    <name type="scientific">Ectothiorhodospira marina</name>
    <dbReference type="NCBI Taxonomy" id="1396821"/>
    <lineage>
        <taxon>Bacteria</taxon>
        <taxon>Pseudomonadati</taxon>
        <taxon>Pseudomonadota</taxon>
        <taxon>Gammaproteobacteria</taxon>
        <taxon>Chromatiales</taxon>
        <taxon>Ectothiorhodospiraceae</taxon>
        <taxon>Ectothiorhodospira</taxon>
    </lineage>
</organism>
<name>A0A1H7KB01_9GAMM</name>
<evidence type="ECO:0000256" key="2">
    <source>
        <dbReference type="ARBA" id="ARBA00006706"/>
    </source>
</evidence>
<evidence type="ECO:0000256" key="4">
    <source>
        <dbReference type="ARBA" id="ARBA00022723"/>
    </source>
</evidence>
<dbReference type="PROSITE" id="PS00444">
    <property type="entry name" value="POLYPRENYL_SYNTHASE_2"/>
    <property type="match status" value="1"/>
</dbReference>
<dbReference type="Pfam" id="PF00348">
    <property type="entry name" value="polyprenyl_synt"/>
    <property type="match status" value="1"/>
</dbReference>
<evidence type="ECO:0000313" key="14">
    <source>
        <dbReference type="EMBL" id="SEK83105.1"/>
    </source>
</evidence>
<dbReference type="STRING" id="1396821.SAMN05444515_105173"/>
<dbReference type="GO" id="GO:0106350">
    <property type="term" value="F:all-trans-octaprenyl-diphosphate synthase activity"/>
    <property type="evidence" value="ECO:0007669"/>
    <property type="project" value="UniProtKB-EC"/>
</dbReference>
<dbReference type="GO" id="GO:0046872">
    <property type="term" value="F:metal ion binding"/>
    <property type="evidence" value="ECO:0007669"/>
    <property type="project" value="UniProtKB-KW"/>
</dbReference>
<comment type="catalytic activity">
    <reaction evidence="6">
        <text>5 isopentenyl diphosphate + (2E,6E)-farnesyl diphosphate = all-trans-octaprenyl diphosphate + 5 diphosphate</text>
        <dbReference type="Rhea" id="RHEA:27798"/>
        <dbReference type="ChEBI" id="CHEBI:33019"/>
        <dbReference type="ChEBI" id="CHEBI:57711"/>
        <dbReference type="ChEBI" id="CHEBI:128769"/>
        <dbReference type="ChEBI" id="CHEBI:175763"/>
        <dbReference type="EC" id="2.5.1.90"/>
    </reaction>
</comment>
<dbReference type="Proteomes" id="UP000199256">
    <property type="component" value="Unassembled WGS sequence"/>
</dbReference>
<evidence type="ECO:0000256" key="11">
    <source>
        <dbReference type="ARBA" id="ARBA00083124"/>
    </source>
</evidence>
<dbReference type="SUPFAM" id="SSF48576">
    <property type="entry name" value="Terpenoid synthases"/>
    <property type="match status" value="1"/>
</dbReference>
<evidence type="ECO:0000256" key="10">
    <source>
        <dbReference type="ARBA" id="ARBA00079637"/>
    </source>
</evidence>
<evidence type="ECO:0000256" key="1">
    <source>
        <dbReference type="ARBA" id="ARBA00001946"/>
    </source>
</evidence>
<dbReference type="InterPro" id="IPR000092">
    <property type="entry name" value="Polyprenyl_synt"/>
</dbReference>
<keyword evidence="3 12" id="KW-0808">Transferase</keyword>
<protein>
    <recommendedName>
        <fullName evidence="9">Octaprenyl diphosphate synthase</fullName>
        <ecNumber evidence="8">2.5.1.90</ecNumber>
    </recommendedName>
    <alternativeName>
        <fullName evidence="11">All-trans-octaprenyl-diphosphate synthase</fullName>
    </alternativeName>
    <alternativeName>
        <fullName evidence="10">Octaprenyl pyrophosphate synthase</fullName>
    </alternativeName>
</protein>
<evidence type="ECO:0000256" key="7">
    <source>
        <dbReference type="ARBA" id="ARBA00055029"/>
    </source>
</evidence>
<dbReference type="CDD" id="cd00685">
    <property type="entry name" value="Trans_IPPS_HT"/>
    <property type="match status" value="1"/>
</dbReference>
<keyword evidence="4" id="KW-0479">Metal-binding</keyword>
<keyword evidence="15" id="KW-1185">Reference proteome</keyword>
<dbReference type="AlphaFoldDB" id="A0A1H7KB01"/>
<comment type="cofactor">
    <cofactor evidence="1">
        <name>Mg(2+)</name>
        <dbReference type="ChEBI" id="CHEBI:18420"/>
    </cofactor>
</comment>
<evidence type="ECO:0000256" key="8">
    <source>
        <dbReference type="ARBA" id="ARBA00066511"/>
    </source>
</evidence>
<dbReference type="GO" id="GO:0008299">
    <property type="term" value="P:isoprenoid biosynthetic process"/>
    <property type="evidence" value="ECO:0007669"/>
    <property type="project" value="InterPro"/>
</dbReference>
<evidence type="ECO:0000256" key="13">
    <source>
        <dbReference type="SAM" id="MobiDB-lite"/>
    </source>
</evidence>
<keyword evidence="5" id="KW-0460">Magnesium</keyword>
<dbReference type="PANTHER" id="PTHR12001">
    <property type="entry name" value="GERANYLGERANYL PYROPHOSPHATE SYNTHASE"/>
    <property type="match status" value="1"/>
</dbReference>
<comment type="function">
    <text evidence="7">Supplies octaprenyl diphosphate, the precursor for the side chain of the isoprenoid quinones ubiquinone and menaquinone.</text>
</comment>
<dbReference type="Gene3D" id="1.10.600.10">
    <property type="entry name" value="Farnesyl Diphosphate Synthase"/>
    <property type="match status" value="1"/>
</dbReference>
<dbReference type="SFLD" id="SFLDS00005">
    <property type="entry name" value="Isoprenoid_Synthase_Type_I"/>
    <property type="match status" value="1"/>
</dbReference>
<gene>
    <name evidence="14" type="ORF">SAMN05444515_105173</name>
</gene>
<comment type="similarity">
    <text evidence="2 12">Belongs to the FPP/GGPP synthase family.</text>
</comment>
<dbReference type="FunFam" id="1.10.600.10:FF:000002">
    <property type="entry name" value="Octaprenyl diphosphate synthase"/>
    <property type="match status" value="1"/>
</dbReference>
<dbReference type="PROSITE" id="PS00723">
    <property type="entry name" value="POLYPRENYL_SYNTHASE_1"/>
    <property type="match status" value="1"/>
</dbReference>
<accession>A0A1H7KB01</accession>